<keyword evidence="2" id="KW-0732">Signal</keyword>
<dbReference type="AlphaFoldDB" id="A0AB39I371"/>
<accession>A0AB39I371</accession>
<name>A0AB39I371_9PSED</name>
<feature type="chain" id="PRO_5044267259" evidence="2">
    <location>
        <begin position="23"/>
        <end position="186"/>
    </location>
</feature>
<protein>
    <submittedName>
        <fullName evidence="3">DUF6515 family protein</fullName>
    </submittedName>
</protein>
<evidence type="ECO:0000256" key="1">
    <source>
        <dbReference type="SAM" id="MobiDB-lite"/>
    </source>
</evidence>
<feature type="signal peptide" evidence="2">
    <location>
        <begin position="1"/>
        <end position="22"/>
    </location>
</feature>
<evidence type="ECO:0000313" key="3">
    <source>
        <dbReference type="EMBL" id="XDK36959.1"/>
    </source>
</evidence>
<dbReference type="EMBL" id="CP162607">
    <property type="protein sequence ID" value="XDK36959.1"/>
    <property type="molecule type" value="Genomic_DNA"/>
</dbReference>
<dbReference type="RefSeq" id="WP_280043224.1">
    <property type="nucleotide sequence ID" value="NZ_CP162607.1"/>
</dbReference>
<organism evidence="3">
    <name type="scientific">Pseudomonas sp. Hg7Tf</name>
    <dbReference type="NCBI Taxonomy" id="3236988"/>
    <lineage>
        <taxon>Bacteria</taxon>
        <taxon>Pseudomonadati</taxon>
        <taxon>Pseudomonadota</taxon>
        <taxon>Gammaproteobacteria</taxon>
        <taxon>Pseudomonadales</taxon>
        <taxon>Pseudomonadaceae</taxon>
        <taxon>Pseudomonas</taxon>
    </lineage>
</organism>
<evidence type="ECO:0000256" key="2">
    <source>
        <dbReference type="SAM" id="SignalP"/>
    </source>
</evidence>
<proteinExistence type="predicted"/>
<feature type="region of interest" description="Disordered" evidence="1">
    <location>
        <begin position="25"/>
        <end position="51"/>
    </location>
</feature>
<gene>
    <name evidence="3" type="ORF">AB4Y39_25245</name>
</gene>
<reference evidence="3" key="1">
    <citation type="submission" date="2024-07" db="EMBL/GenBank/DDBJ databases">
        <title>Identification and characteristics of a novel species of coltsfoot's symbiotic bacteria.</title>
        <authorList>
            <person name="Juszczyk A."/>
            <person name="Jasielczuk I."/>
            <person name="Gurgul A."/>
            <person name="Rogala M."/>
            <person name="Kowalczyk A."/>
            <person name="Szmatola T."/>
            <person name="Kosecka-Strojek M."/>
            <person name="Arent Z."/>
            <person name="Latowski D."/>
        </authorList>
    </citation>
    <scope>NUCLEOTIDE SEQUENCE</scope>
    <source>
        <strain evidence="3">Hg7Tf</strain>
    </source>
</reference>
<sequence>MKSTIWHLLGIGLLCSSLPVLAEEQGGSPLQSRPDEVHQTQEPRTGYYQDIPRRYESHGRQDHGYMPPPYGARVKRLPRNAREVWVGNVLFFQAAGTFYQYLEHSREYVVVHPPVQARDGYDVIAYPATGQYPEQVDRDRYECHRWAVQQTGFDPAKARYAPAGQVADSYRRALGACLSGRGYTVN</sequence>
<dbReference type="InterPro" id="IPR045398">
    <property type="entry name" value="DUF6515"/>
</dbReference>
<dbReference type="Pfam" id="PF20125">
    <property type="entry name" value="DUF6515"/>
    <property type="match status" value="1"/>
</dbReference>